<organism evidence="6 7">
    <name type="scientific">Acetobacter okinawensis</name>
    <dbReference type="NCBI Taxonomy" id="1076594"/>
    <lineage>
        <taxon>Bacteria</taxon>
        <taxon>Pseudomonadati</taxon>
        <taxon>Pseudomonadota</taxon>
        <taxon>Alphaproteobacteria</taxon>
        <taxon>Acetobacterales</taxon>
        <taxon>Acetobacteraceae</taxon>
        <taxon>Acetobacter</taxon>
    </lineage>
</organism>
<dbReference type="InterPro" id="IPR036390">
    <property type="entry name" value="WH_DNA-bd_sf"/>
</dbReference>
<dbReference type="eggNOG" id="COG0583">
    <property type="taxonomic scope" value="Bacteria"/>
</dbReference>
<evidence type="ECO:0000256" key="3">
    <source>
        <dbReference type="ARBA" id="ARBA00023125"/>
    </source>
</evidence>
<dbReference type="RefSeq" id="WP_086639363.1">
    <property type="nucleotide sequence ID" value="NZ_JOPJ01000016.1"/>
</dbReference>
<evidence type="ECO:0000256" key="4">
    <source>
        <dbReference type="ARBA" id="ARBA00023163"/>
    </source>
</evidence>
<dbReference type="Pfam" id="PF03466">
    <property type="entry name" value="LysR_substrate"/>
    <property type="match status" value="1"/>
</dbReference>
<comment type="similarity">
    <text evidence="1">Belongs to the LysR transcriptional regulatory family.</text>
</comment>
<keyword evidence="4" id="KW-0804">Transcription</keyword>
<feature type="domain" description="HTH lysR-type" evidence="5">
    <location>
        <begin position="1"/>
        <end position="59"/>
    </location>
</feature>
<dbReference type="OrthoDB" id="9812435at2"/>
<dbReference type="AlphaFoldDB" id="A0A252BU21"/>
<dbReference type="Proteomes" id="UP000194931">
    <property type="component" value="Unassembled WGS sequence"/>
</dbReference>
<dbReference type="FunFam" id="3.40.190.290:FF:000001">
    <property type="entry name" value="Transcriptional regulator, LysR family"/>
    <property type="match status" value="1"/>
</dbReference>
<dbReference type="InterPro" id="IPR000847">
    <property type="entry name" value="LysR_HTH_N"/>
</dbReference>
<evidence type="ECO:0000313" key="7">
    <source>
        <dbReference type="Proteomes" id="UP000194931"/>
    </source>
</evidence>
<dbReference type="PANTHER" id="PTHR30537">
    <property type="entry name" value="HTH-TYPE TRANSCRIPTIONAL REGULATOR"/>
    <property type="match status" value="1"/>
</dbReference>
<reference evidence="7" key="1">
    <citation type="submission" date="2014-06" db="EMBL/GenBank/DDBJ databases">
        <authorList>
            <person name="Winans N.J."/>
            <person name="Newell P.D."/>
            <person name="Douglas A.E."/>
        </authorList>
    </citation>
    <scope>NUCLEOTIDE SEQUENCE [LARGE SCALE GENOMIC DNA]</scope>
</reference>
<keyword evidence="7" id="KW-1185">Reference proteome</keyword>
<dbReference type="PANTHER" id="PTHR30537:SF72">
    <property type="entry name" value="LYSR FAMILY TRANSCRIPTIONAL REGULATOR"/>
    <property type="match status" value="1"/>
</dbReference>
<evidence type="ECO:0000256" key="1">
    <source>
        <dbReference type="ARBA" id="ARBA00009437"/>
    </source>
</evidence>
<dbReference type="InterPro" id="IPR058163">
    <property type="entry name" value="LysR-type_TF_proteobact-type"/>
</dbReference>
<dbReference type="Gene3D" id="1.10.10.10">
    <property type="entry name" value="Winged helix-like DNA-binding domain superfamily/Winged helix DNA-binding domain"/>
    <property type="match status" value="1"/>
</dbReference>
<proteinExistence type="inferred from homology"/>
<dbReference type="InterPro" id="IPR036388">
    <property type="entry name" value="WH-like_DNA-bd_sf"/>
</dbReference>
<dbReference type="SUPFAM" id="SSF53850">
    <property type="entry name" value="Periplasmic binding protein-like II"/>
    <property type="match status" value="1"/>
</dbReference>
<keyword evidence="3" id="KW-0238">DNA-binding</keyword>
<protein>
    <submittedName>
        <fullName evidence="6">Transcriptional regulator</fullName>
    </submittedName>
</protein>
<comment type="caution">
    <text evidence="6">The sequence shown here is derived from an EMBL/GenBank/DDBJ whole genome shotgun (WGS) entry which is preliminary data.</text>
</comment>
<dbReference type="GO" id="GO:0043565">
    <property type="term" value="F:sequence-specific DNA binding"/>
    <property type="evidence" value="ECO:0007669"/>
    <property type="project" value="TreeGrafter"/>
</dbReference>
<keyword evidence="2" id="KW-0805">Transcription regulation</keyword>
<dbReference type="GO" id="GO:0003700">
    <property type="term" value="F:DNA-binding transcription factor activity"/>
    <property type="evidence" value="ECO:0007669"/>
    <property type="project" value="InterPro"/>
</dbReference>
<dbReference type="STRING" id="1236501.GCA_000613865_00704"/>
<name>A0A252BU21_9PROT</name>
<gene>
    <name evidence="6" type="ORF">HK26_02860</name>
</gene>
<evidence type="ECO:0000256" key="2">
    <source>
        <dbReference type="ARBA" id="ARBA00023015"/>
    </source>
</evidence>
<accession>A0A252BU21</accession>
<dbReference type="Gene3D" id="3.40.190.290">
    <property type="match status" value="1"/>
</dbReference>
<evidence type="ECO:0000259" key="5">
    <source>
        <dbReference type="PROSITE" id="PS50931"/>
    </source>
</evidence>
<dbReference type="SUPFAM" id="SSF46785">
    <property type="entry name" value="Winged helix' DNA-binding domain"/>
    <property type="match status" value="1"/>
</dbReference>
<sequence>MDRIEQCRIFARVVETGSFTRAAETLGQPRSTVSTAVQALEARVGARLLVRTTRSVTPTPDGHAFYEHCVRLVADMDEAEDLFRRERGHVQGVLRVSLPARIGRLIVAPALPDFVAAHPGIRLELGVTDRPVNLVEEGLDCVLRVGSLHDSGLVARRMGWMTLLNVASPAYLARHGTPHTPADLVRDGHVAVRYMSPANGRVEAWEWEEAGQLHVLDLPGPVTVNSSETQIACCLAGLGLIQVPAYDVRGLVQSGQLCPVLPQWCAPAMPVALLYPHRRHLSSRLQAFAHWLGGLMAEHLAQE</sequence>
<evidence type="ECO:0000313" key="6">
    <source>
        <dbReference type="EMBL" id="OUJ12357.1"/>
    </source>
</evidence>
<dbReference type="Pfam" id="PF00126">
    <property type="entry name" value="HTH_1"/>
    <property type="match status" value="1"/>
</dbReference>
<dbReference type="FunFam" id="1.10.10.10:FF:000001">
    <property type="entry name" value="LysR family transcriptional regulator"/>
    <property type="match status" value="1"/>
</dbReference>
<dbReference type="EMBL" id="JOPJ01000016">
    <property type="protein sequence ID" value="OUJ12357.1"/>
    <property type="molecule type" value="Genomic_DNA"/>
</dbReference>
<dbReference type="CDD" id="cd08472">
    <property type="entry name" value="PBP2_CrgA_like_3"/>
    <property type="match status" value="1"/>
</dbReference>
<dbReference type="PROSITE" id="PS50931">
    <property type="entry name" value="HTH_LYSR"/>
    <property type="match status" value="1"/>
</dbReference>
<dbReference type="GO" id="GO:0006351">
    <property type="term" value="P:DNA-templated transcription"/>
    <property type="evidence" value="ECO:0007669"/>
    <property type="project" value="TreeGrafter"/>
</dbReference>
<dbReference type="InterPro" id="IPR005119">
    <property type="entry name" value="LysR_subst-bd"/>
</dbReference>